<reference evidence="5 6" key="1">
    <citation type="journal article" date="2017" name="Int. J. Syst. Evol. Microbiol.">
        <title>Roseitalea porphyridii gen. nov., sp. nov., isolated from a red alga, and reclassification of Hoeflea suaedae Chung et al. 2013 as Pseudohoeflea suaedae gen. nov., comb. nov.</title>
        <authorList>
            <person name="Hyeon J.W."/>
            <person name="Jeong S.E."/>
            <person name="Baek K."/>
            <person name="Jeon C.O."/>
        </authorList>
    </citation>
    <scope>NUCLEOTIDE SEQUENCE [LARGE SCALE GENOMIC DNA]</scope>
    <source>
        <strain evidence="5 6">MA7-20</strain>
    </source>
</reference>
<dbReference type="InterPro" id="IPR050490">
    <property type="entry name" value="Bact_solute-bd_prot1"/>
</dbReference>
<dbReference type="EMBL" id="CP036532">
    <property type="protein sequence ID" value="QBK30733.1"/>
    <property type="molecule type" value="Genomic_DNA"/>
</dbReference>
<dbReference type="SUPFAM" id="SSF53850">
    <property type="entry name" value="Periplasmic binding protein-like II"/>
    <property type="match status" value="1"/>
</dbReference>
<evidence type="ECO:0000256" key="4">
    <source>
        <dbReference type="SAM" id="SignalP"/>
    </source>
</evidence>
<organism evidence="5 6">
    <name type="scientific">Roseitalea porphyridii</name>
    <dbReference type="NCBI Taxonomy" id="1852022"/>
    <lineage>
        <taxon>Bacteria</taxon>
        <taxon>Pseudomonadati</taxon>
        <taxon>Pseudomonadota</taxon>
        <taxon>Alphaproteobacteria</taxon>
        <taxon>Hyphomicrobiales</taxon>
        <taxon>Ahrensiaceae</taxon>
        <taxon>Roseitalea</taxon>
    </lineage>
</organism>
<evidence type="ECO:0000313" key="5">
    <source>
        <dbReference type="EMBL" id="QBK30733.1"/>
    </source>
</evidence>
<dbReference type="Gene3D" id="3.40.190.10">
    <property type="entry name" value="Periplasmic binding protein-like II"/>
    <property type="match status" value="2"/>
</dbReference>
<keyword evidence="4" id="KW-0732">Signal</keyword>
<dbReference type="OrthoDB" id="8317736at2"/>
<comment type="subcellular location">
    <subcellularLocation>
        <location evidence="1">Periplasm</location>
    </subcellularLocation>
</comment>
<dbReference type="InterPro" id="IPR006059">
    <property type="entry name" value="SBP"/>
</dbReference>
<feature type="chain" id="PRO_5020542112" evidence="4">
    <location>
        <begin position="24"/>
        <end position="426"/>
    </location>
</feature>
<dbReference type="Proteomes" id="UP000293719">
    <property type="component" value="Chromosome"/>
</dbReference>
<name>A0A4P6V1J4_9HYPH</name>
<dbReference type="GO" id="GO:0042597">
    <property type="term" value="C:periplasmic space"/>
    <property type="evidence" value="ECO:0007669"/>
    <property type="project" value="UniProtKB-SubCell"/>
</dbReference>
<proteinExistence type="inferred from homology"/>
<dbReference type="GeneID" id="90767449"/>
<dbReference type="PANTHER" id="PTHR43649">
    <property type="entry name" value="ARABINOSE-BINDING PROTEIN-RELATED"/>
    <property type="match status" value="1"/>
</dbReference>
<protein>
    <submittedName>
        <fullName evidence="5">Carbohydrate ABC transporter substrate-binding protein</fullName>
    </submittedName>
</protein>
<dbReference type="KEGG" id="rpod:E0E05_09095"/>
<comment type="similarity">
    <text evidence="2">Belongs to the bacterial solute-binding protein 1 family.</text>
</comment>
<evidence type="ECO:0000256" key="2">
    <source>
        <dbReference type="ARBA" id="ARBA00008520"/>
    </source>
</evidence>
<accession>A0A4P6V1J4</accession>
<dbReference type="Pfam" id="PF01547">
    <property type="entry name" value="SBP_bac_1"/>
    <property type="match status" value="1"/>
</dbReference>
<evidence type="ECO:0000313" key="6">
    <source>
        <dbReference type="Proteomes" id="UP000293719"/>
    </source>
</evidence>
<sequence>MRRILGPTMACAACALLAVPAAAQETEVNWATFWVGTNPLKPWGEALLEGFNAEYDGQYEIVTEEIPGDKQYRDKMRADAVADALPDLITGNTALMKDLRDSGRVVDLMPYLEADPEWRDSFFDNAFDTYLTAEGELYALPYSRDYIGIFYNKAMFEEAGIEEFPRTWEAFFEACDTLSAAGFIPMATEGDWTTRLMWANMIGTQPGGAEWLSTAGGEGDLELVGNAPVVAGTEMLRRMFEEGCTNEDAFTGQYATGATLFLQAEAAMIANGPWMIPNIKGVNTETAEGLGEDVDYAVSPGAGDERGLIIVTGEAGFAVGAKEQDKIDGSVAFLKYLTSDEQMLNQAVMVSRFGPTRMELSEEQRGQLEPMLLDIVAESEDVQHTYPHTNITMPTSIIQEFINSWPVYARGQIDTETFLEILEDAQ</sequence>
<gene>
    <name evidence="5" type="ORF">E0E05_09095</name>
</gene>
<dbReference type="PANTHER" id="PTHR43649:SF12">
    <property type="entry name" value="DIACETYLCHITOBIOSE BINDING PROTEIN DASA"/>
    <property type="match status" value="1"/>
</dbReference>
<keyword evidence="6" id="KW-1185">Reference proteome</keyword>
<feature type="signal peptide" evidence="4">
    <location>
        <begin position="1"/>
        <end position="23"/>
    </location>
</feature>
<evidence type="ECO:0000256" key="1">
    <source>
        <dbReference type="ARBA" id="ARBA00004418"/>
    </source>
</evidence>
<keyword evidence="3" id="KW-0574">Periplasm</keyword>
<dbReference type="AlphaFoldDB" id="A0A4P6V1J4"/>
<dbReference type="RefSeq" id="WP_131616417.1">
    <property type="nucleotide sequence ID" value="NZ_CP036532.1"/>
</dbReference>
<evidence type="ECO:0000256" key="3">
    <source>
        <dbReference type="ARBA" id="ARBA00022764"/>
    </source>
</evidence>